<proteinExistence type="predicted"/>
<dbReference type="EMBL" id="LK032415">
    <property type="protein sequence ID" value="CDY38068.1"/>
    <property type="molecule type" value="Genomic_DNA"/>
</dbReference>
<evidence type="ECO:0000259" key="2">
    <source>
        <dbReference type="Pfam" id="PF24557"/>
    </source>
</evidence>
<sequence>MSADRKGKTNGSTGEAKKLTIEDLFIKTCLNTLASEENIYREHRRRFEIVRVYMKKFIGAIMELVDWEVLSKECDEVAFTENRLFGKAVEQEESDIRDQSPTKLRRRTTRSYEERSFSPTLSKRIQTTTHGYFHYYNFHITVTDSFHGLSKLHQAENQTIK</sequence>
<dbReference type="PaxDb" id="3708-A0A078HMN8"/>
<dbReference type="OMA" id="DIRDQSP"/>
<gene>
    <name evidence="3" type="primary">BnaC03g75070D</name>
    <name evidence="3" type="ORF">GSBRNA2T00065323001</name>
</gene>
<feature type="region of interest" description="Disordered" evidence="1">
    <location>
        <begin position="90"/>
        <end position="110"/>
    </location>
</feature>
<dbReference type="AlphaFoldDB" id="A0A078HMN8"/>
<evidence type="ECO:0000256" key="1">
    <source>
        <dbReference type="SAM" id="MobiDB-lite"/>
    </source>
</evidence>
<keyword evidence="4" id="KW-1185">Reference proteome</keyword>
<evidence type="ECO:0000313" key="4">
    <source>
        <dbReference type="Proteomes" id="UP000028999"/>
    </source>
</evidence>
<organism evidence="3 4">
    <name type="scientific">Brassica napus</name>
    <name type="common">Rape</name>
    <dbReference type="NCBI Taxonomy" id="3708"/>
    <lineage>
        <taxon>Eukaryota</taxon>
        <taxon>Viridiplantae</taxon>
        <taxon>Streptophyta</taxon>
        <taxon>Embryophyta</taxon>
        <taxon>Tracheophyta</taxon>
        <taxon>Spermatophyta</taxon>
        <taxon>Magnoliopsida</taxon>
        <taxon>eudicotyledons</taxon>
        <taxon>Gunneridae</taxon>
        <taxon>Pentapetalae</taxon>
        <taxon>rosids</taxon>
        <taxon>malvids</taxon>
        <taxon>Brassicales</taxon>
        <taxon>Brassicaceae</taxon>
        <taxon>Brassiceae</taxon>
        <taxon>Brassica</taxon>
    </lineage>
</organism>
<dbReference type="InterPro" id="IPR056379">
    <property type="entry name" value="DExH14_plug"/>
</dbReference>
<dbReference type="Proteomes" id="UP000028999">
    <property type="component" value="Unassembled WGS sequence"/>
</dbReference>
<protein>
    <submittedName>
        <fullName evidence="3">BnaC03g75070D protein</fullName>
    </submittedName>
</protein>
<name>A0A078HMN8_BRANA</name>
<accession>A0A078HMN8</accession>
<feature type="domain" description="DExH14 plug" evidence="2">
    <location>
        <begin position="50"/>
        <end position="103"/>
    </location>
</feature>
<reference evidence="3 4" key="1">
    <citation type="journal article" date="2014" name="Science">
        <title>Plant genetics. Early allopolyploid evolution in the post-Neolithic Brassica napus oilseed genome.</title>
        <authorList>
            <person name="Chalhoub B."/>
            <person name="Denoeud F."/>
            <person name="Liu S."/>
            <person name="Parkin I.A."/>
            <person name="Tang H."/>
            <person name="Wang X."/>
            <person name="Chiquet J."/>
            <person name="Belcram H."/>
            <person name="Tong C."/>
            <person name="Samans B."/>
            <person name="Correa M."/>
            <person name="Da Silva C."/>
            <person name="Just J."/>
            <person name="Falentin C."/>
            <person name="Koh C.S."/>
            <person name="Le Clainche I."/>
            <person name="Bernard M."/>
            <person name="Bento P."/>
            <person name="Noel B."/>
            <person name="Labadie K."/>
            <person name="Alberti A."/>
            <person name="Charles M."/>
            <person name="Arnaud D."/>
            <person name="Guo H."/>
            <person name="Daviaud C."/>
            <person name="Alamery S."/>
            <person name="Jabbari K."/>
            <person name="Zhao M."/>
            <person name="Edger P.P."/>
            <person name="Chelaifa H."/>
            <person name="Tack D."/>
            <person name="Lassalle G."/>
            <person name="Mestiri I."/>
            <person name="Schnel N."/>
            <person name="Le Paslier M.C."/>
            <person name="Fan G."/>
            <person name="Renault V."/>
            <person name="Bayer P.E."/>
            <person name="Golicz A.A."/>
            <person name="Manoli S."/>
            <person name="Lee T.H."/>
            <person name="Thi V.H."/>
            <person name="Chalabi S."/>
            <person name="Hu Q."/>
            <person name="Fan C."/>
            <person name="Tollenaere R."/>
            <person name="Lu Y."/>
            <person name="Battail C."/>
            <person name="Shen J."/>
            <person name="Sidebottom C.H."/>
            <person name="Wang X."/>
            <person name="Canaguier A."/>
            <person name="Chauveau A."/>
            <person name="Berard A."/>
            <person name="Deniot G."/>
            <person name="Guan M."/>
            <person name="Liu Z."/>
            <person name="Sun F."/>
            <person name="Lim Y.P."/>
            <person name="Lyons E."/>
            <person name="Town C.D."/>
            <person name="Bancroft I."/>
            <person name="Wang X."/>
            <person name="Meng J."/>
            <person name="Ma J."/>
            <person name="Pires J.C."/>
            <person name="King G.J."/>
            <person name="Brunel D."/>
            <person name="Delourme R."/>
            <person name="Renard M."/>
            <person name="Aury J.M."/>
            <person name="Adams K.L."/>
            <person name="Batley J."/>
            <person name="Snowdon R.J."/>
            <person name="Tost J."/>
            <person name="Edwards D."/>
            <person name="Zhou Y."/>
            <person name="Hua W."/>
            <person name="Sharpe A.G."/>
            <person name="Paterson A.H."/>
            <person name="Guan C."/>
            <person name="Wincker P."/>
        </authorList>
    </citation>
    <scope>NUCLEOTIDE SEQUENCE [LARGE SCALE GENOMIC DNA]</scope>
    <source>
        <strain evidence="4">cv. Darmor-bzh</strain>
    </source>
</reference>
<dbReference type="STRING" id="3708.A0A078HMN8"/>
<dbReference type="Gramene" id="CDY38068">
    <property type="protein sequence ID" value="CDY38068"/>
    <property type="gene ID" value="GSBRNA2T00065323001"/>
</dbReference>
<dbReference type="Pfam" id="PF24557">
    <property type="entry name" value="DExH14_plug"/>
    <property type="match status" value="1"/>
</dbReference>
<evidence type="ECO:0000313" key="3">
    <source>
        <dbReference type="EMBL" id="CDY38068.1"/>
    </source>
</evidence>